<keyword evidence="2 5" id="KW-0689">Ribosomal protein</keyword>
<evidence type="ECO:0000256" key="1">
    <source>
        <dbReference type="ARBA" id="ARBA00006242"/>
    </source>
</evidence>
<name>A0A1F4YH25_9BACT</name>
<evidence type="ECO:0000256" key="3">
    <source>
        <dbReference type="ARBA" id="ARBA00023274"/>
    </source>
</evidence>
<dbReference type="HAMAP" id="MF_00291_B">
    <property type="entry name" value="Ribosomal_uS2_B"/>
    <property type="match status" value="1"/>
</dbReference>
<gene>
    <name evidence="5" type="primary">rpsB</name>
    <name evidence="7" type="ORF">A2876_04945</name>
</gene>
<dbReference type="NCBIfam" id="TIGR01011">
    <property type="entry name" value="rpsB_bact"/>
    <property type="match status" value="1"/>
</dbReference>
<dbReference type="Proteomes" id="UP000178176">
    <property type="component" value="Unassembled WGS sequence"/>
</dbReference>
<dbReference type="PANTHER" id="PTHR12534:SF0">
    <property type="entry name" value="SMALL RIBOSOMAL SUBUNIT PROTEIN US2M"/>
    <property type="match status" value="1"/>
</dbReference>
<dbReference type="InterPro" id="IPR023591">
    <property type="entry name" value="Ribosomal_uS2_flav_dom_sf"/>
</dbReference>
<dbReference type="CDD" id="cd01425">
    <property type="entry name" value="RPS2"/>
    <property type="match status" value="1"/>
</dbReference>
<dbReference type="PRINTS" id="PR00395">
    <property type="entry name" value="RIBOSOMALS2"/>
</dbReference>
<reference evidence="7 8" key="1">
    <citation type="journal article" date="2016" name="Nat. Commun.">
        <title>Thousands of microbial genomes shed light on interconnected biogeochemical processes in an aquifer system.</title>
        <authorList>
            <person name="Anantharaman K."/>
            <person name="Brown C.T."/>
            <person name="Hug L.A."/>
            <person name="Sharon I."/>
            <person name="Castelle C.J."/>
            <person name="Probst A.J."/>
            <person name="Thomas B.C."/>
            <person name="Singh A."/>
            <person name="Wilkins M.J."/>
            <person name="Karaoz U."/>
            <person name="Brodie E.L."/>
            <person name="Williams K.H."/>
            <person name="Hubbard S.S."/>
            <person name="Banfield J.F."/>
        </authorList>
    </citation>
    <scope>NUCLEOTIDE SEQUENCE [LARGE SCALE GENOMIC DNA]</scope>
</reference>
<protein>
    <recommendedName>
        <fullName evidence="4 5">Small ribosomal subunit protein uS2</fullName>
    </recommendedName>
</protein>
<dbReference type="EMBL" id="MEXH01000001">
    <property type="protein sequence ID" value="OGC93221.1"/>
    <property type="molecule type" value="Genomic_DNA"/>
</dbReference>
<dbReference type="AlphaFoldDB" id="A0A1F4YH25"/>
<comment type="caution">
    <text evidence="7">The sequence shown here is derived from an EMBL/GenBank/DDBJ whole genome shotgun (WGS) entry which is preliminary data.</text>
</comment>
<dbReference type="Pfam" id="PF00318">
    <property type="entry name" value="Ribosomal_S2"/>
    <property type="match status" value="1"/>
</dbReference>
<keyword evidence="3 5" id="KW-0687">Ribonucleoprotein</keyword>
<dbReference type="GO" id="GO:0006412">
    <property type="term" value="P:translation"/>
    <property type="evidence" value="ECO:0007669"/>
    <property type="project" value="UniProtKB-UniRule"/>
</dbReference>
<sequence>MAEVTLKDLLEAGAHFGHQARRWNPAMAKYIYGKRGGIHIFDLVQTKKGLDEAVEFVKKLTGEGKVILFVGTKRQAAATVKAAAERVGMPYLSVRWIGGLLTNWAQMEKRIRKMFDMKDKREKGEYKKYTKREQILIDREIAKLEKFFGGVAKMGKLPSALFVVDSHREEVAVREAVRMGIPVVALVDSNADPNLTDYVIPGNDDAVKSVELVVGAVADAIAESKSVRVEEQEEKK</sequence>
<dbReference type="GO" id="GO:0003735">
    <property type="term" value="F:structural constituent of ribosome"/>
    <property type="evidence" value="ECO:0007669"/>
    <property type="project" value="InterPro"/>
</dbReference>
<evidence type="ECO:0000313" key="7">
    <source>
        <dbReference type="EMBL" id="OGC93221.1"/>
    </source>
</evidence>
<dbReference type="InterPro" id="IPR018130">
    <property type="entry name" value="Ribosomal_uS2_CS"/>
</dbReference>
<dbReference type="PANTHER" id="PTHR12534">
    <property type="entry name" value="30S RIBOSOMAL PROTEIN S2 PROKARYOTIC AND ORGANELLAR"/>
    <property type="match status" value="1"/>
</dbReference>
<evidence type="ECO:0000256" key="4">
    <source>
        <dbReference type="ARBA" id="ARBA00035256"/>
    </source>
</evidence>
<dbReference type="SUPFAM" id="SSF52313">
    <property type="entry name" value="Ribosomal protein S2"/>
    <property type="match status" value="1"/>
</dbReference>
<dbReference type="Gene3D" id="1.10.287.610">
    <property type="entry name" value="Helix hairpin bin"/>
    <property type="match status" value="1"/>
</dbReference>
<dbReference type="PROSITE" id="PS00962">
    <property type="entry name" value="RIBOSOMAL_S2_1"/>
    <property type="match status" value="1"/>
</dbReference>
<comment type="similarity">
    <text evidence="1 5 6">Belongs to the universal ribosomal protein uS2 family.</text>
</comment>
<evidence type="ECO:0000256" key="5">
    <source>
        <dbReference type="HAMAP-Rule" id="MF_00291"/>
    </source>
</evidence>
<organism evidence="7 8">
    <name type="scientific">Candidatus Amesbacteria bacterium RIFCSPHIGHO2_01_FULL_48_32b</name>
    <dbReference type="NCBI Taxonomy" id="1797253"/>
    <lineage>
        <taxon>Bacteria</taxon>
        <taxon>Candidatus Amesiibacteriota</taxon>
    </lineage>
</organism>
<dbReference type="InterPro" id="IPR001865">
    <property type="entry name" value="Ribosomal_uS2"/>
</dbReference>
<dbReference type="InterPro" id="IPR005706">
    <property type="entry name" value="Ribosomal_uS2_bac/mit/plastid"/>
</dbReference>
<dbReference type="Gene3D" id="3.40.50.10490">
    <property type="entry name" value="Glucose-6-phosphate isomerase like protein, domain 1"/>
    <property type="match status" value="1"/>
</dbReference>
<accession>A0A1F4YH25</accession>
<dbReference type="GO" id="GO:0022627">
    <property type="term" value="C:cytosolic small ribosomal subunit"/>
    <property type="evidence" value="ECO:0007669"/>
    <property type="project" value="TreeGrafter"/>
</dbReference>
<proteinExistence type="inferred from homology"/>
<evidence type="ECO:0000256" key="6">
    <source>
        <dbReference type="RuleBase" id="RU003631"/>
    </source>
</evidence>
<dbReference type="PROSITE" id="PS00963">
    <property type="entry name" value="RIBOSOMAL_S2_2"/>
    <property type="match status" value="1"/>
</dbReference>
<evidence type="ECO:0000256" key="2">
    <source>
        <dbReference type="ARBA" id="ARBA00022980"/>
    </source>
</evidence>
<evidence type="ECO:0000313" key="8">
    <source>
        <dbReference type="Proteomes" id="UP000178176"/>
    </source>
</evidence>